<reference evidence="6" key="1">
    <citation type="journal article" date="2019" name="Int. J. Syst. Evol. Microbiol.">
        <title>The Global Catalogue of Microorganisms (GCM) 10K type strain sequencing project: providing services to taxonomists for standard genome sequencing and annotation.</title>
        <authorList>
            <consortium name="The Broad Institute Genomics Platform"/>
            <consortium name="The Broad Institute Genome Sequencing Center for Infectious Disease"/>
            <person name="Wu L."/>
            <person name="Ma J."/>
        </authorList>
    </citation>
    <scope>NUCLEOTIDE SEQUENCE [LARGE SCALE GENOMIC DNA]</scope>
    <source>
        <strain evidence="6">JCM 17138</strain>
    </source>
</reference>
<dbReference type="InterPro" id="IPR036390">
    <property type="entry name" value="WH_DNA-bd_sf"/>
</dbReference>
<proteinExistence type="predicted"/>
<evidence type="ECO:0000256" key="2">
    <source>
        <dbReference type="ARBA" id="ARBA00023125"/>
    </source>
</evidence>
<dbReference type="PANTHER" id="PTHR30136">
    <property type="entry name" value="HELIX-TURN-HELIX TRANSCRIPTIONAL REGULATOR, ICLR FAMILY"/>
    <property type="match status" value="1"/>
</dbReference>
<dbReference type="InterPro" id="IPR036388">
    <property type="entry name" value="WH-like_DNA-bd_sf"/>
</dbReference>
<dbReference type="SMART" id="SM00346">
    <property type="entry name" value="HTH_ICLR"/>
    <property type="match status" value="1"/>
</dbReference>
<keyword evidence="3" id="KW-0804">Transcription</keyword>
<organism evidence="5 6">
    <name type="scientific">Streptomyces coacervatus</name>
    <dbReference type="NCBI Taxonomy" id="647381"/>
    <lineage>
        <taxon>Bacteria</taxon>
        <taxon>Bacillati</taxon>
        <taxon>Actinomycetota</taxon>
        <taxon>Actinomycetes</taxon>
        <taxon>Kitasatosporales</taxon>
        <taxon>Streptomycetaceae</taxon>
        <taxon>Streptomyces</taxon>
    </lineage>
</organism>
<dbReference type="SUPFAM" id="SSF46785">
    <property type="entry name" value="Winged helix' DNA-binding domain"/>
    <property type="match status" value="1"/>
</dbReference>
<dbReference type="Gene3D" id="3.30.450.40">
    <property type="match status" value="1"/>
</dbReference>
<evidence type="ECO:0000313" key="6">
    <source>
        <dbReference type="Proteomes" id="UP001501009"/>
    </source>
</evidence>
<protein>
    <submittedName>
        <fullName evidence="5">IclR family transcriptional regulator</fullName>
    </submittedName>
</protein>
<dbReference type="Pfam" id="PF09339">
    <property type="entry name" value="HTH_IclR"/>
    <property type="match status" value="1"/>
</dbReference>
<gene>
    <name evidence="5" type="ORF">GCM10022403_086430</name>
</gene>
<dbReference type="Gene3D" id="1.10.10.10">
    <property type="entry name" value="Winged helix-like DNA-binding domain superfamily/Winged helix DNA-binding domain"/>
    <property type="match status" value="1"/>
</dbReference>
<accession>A0ABP7JC26</accession>
<sequence length="259" mass="27632">MPRANEPGRSVSSRLWDLLFAFDPNNTELSLADLVRRTGMPHATARRLTLELVEAGALERTSDNRFAIGLPLWRLGTLAPRAETLRSAAQPFVEDLYTALRQHVQLAVLQGDQAVIIERLSAVHAVGLTSQVGGLLPLHCSGVGKVLLSHSSPTFIDEVLAGRLQRFTPKTIVEPTELRRELASCRSTGTVVVKEELTEGAESVATRIVDGSGKVVAALSVVVAAGSIKLQAAVPSLVASGLGLSRSLGWRPGIPIRTS</sequence>
<dbReference type="SUPFAM" id="SSF55781">
    <property type="entry name" value="GAF domain-like"/>
    <property type="match status" value="1"/>
</dbReference>
<dbReference type="PANTHER" id="PTHR30136:SF24">
    <property type="entry name" value="HTH-TYPE TRANSCRIPTIONAL REPRESSOR ALLR"/>
    <property type="match status" value="1"/>
</dbReference>
<dbReference type="InterPro" id="IPR014757">
    <property type="entry name" value="Tscrpt_reg_IclR_C"/>
</dbReference>
<dbReference type="InterPro" id="IPR029016">
    <property type="entry name" value="GAF-like_dom_sf"/>
</dbReference>
<dbReference type="RefSeq" id="WP_275768878.1">
    <property type="nucleotide sequence ID" value="NZ_BAABDE010000039.1"/>
</dbReference>
<dbReference type="InterPro" id="IPR050707">
    <property type="entry name" value="HTH_MetabolicPath_Reg"/>
</dbReference>
<name>A0ABP7JC26_9ACTN</name>
<keyword evidence="6" id="KW-1185">Reference proteome</keyword>
<dbReference type="Proteomes" id="UP001501009">
    <property type="component" value="Unassembled WGS sequence"/>
</dbReference>
<keyword evidence="1" id="KW-0805">Transcription regulation</keyword>
<evidence type="ECO:0000313" key="5">
    <source>
        <dbReference type="EMBL" id="GAA3840912.1"/>
    </source>
</evidence>
<evidence type="ECO:0000259" key="4">
    <source>
        <dbReference type="PROSITE" id="PS51078"/>
    </source>
</evidence>
<dbReference type="Pfam" id="PF01614">
    <property type="entry name" value="IclR_C"/>
    <property type="match status" value="1"/>
</dbReference>
<evidence type="ECO:0000256" key="1">
    <source>
        <dbReference type="ARBA" id="ARBA00023015"/>
    </source>
</evidence>
<dbReference type="InterPro" id="IPR005471">
    <property type="entry name" value="Tscrpt_reg_IclR_N"/>
</dbReference>
<comment type="caution">
    <text evidence="5">The sequence shown here is derived from an EMBL/GenBank/DDBJ whole genome shotgun (WGS) entry which is preliminary data.</text>
</comment>
<feature type="domain" description="IclR-ED" evidence="4">
    <location>
        <begin position="71"/>
        <end position="250"/>
    </location>
</feature>
<dbReference type="EMBL" id="BAABDE010000039">
    <property type="protein sequence ID" value="GAA3840912.1"/>
    <property type="molecule type" value="Genomic_DNA"/>
</dbReference>
<dbReference type="PROSITE" id="PS51078">
    <property type="entry name" value="ICLR_ED"/>
    <property type="match status" value="1"/>
</dbReference>
<keyword evidence="2" id="KW-0238">DNA-binding</keyword>
<evidence type="ECO:0000256" key="3">
    <source>
        <dbReference type="ARBA" id="ARBA00023163"/>
    </source>
</evidence>